<proteinExistence type="predicted"/>
<evidence type="ECO:0000313" key="3">
    <source>
        <dbReference type="Proteomes" id="UP000431826"/>
    </source>
</evidence>
<evidence type="ECO:0000313" key="2">
    <source>
        <dbReference type="EMBL" id="GFE38673.1"/>
    </source>
</evidence>
<keyword evidence="3" id="KW-1185">Reference proteome</keyword>
<gene>
    <name evidence="2" type="ORF">Stube_33460</name>
</gene>
<dbReference type="EMBL" id="BLIR01000001">
    <property type="protein sequence ID" value="GFE38673.1"/>
    <property type="molecule type" value="Genomic_DNA"/>
</dbReference>
<organism evidence="2 3">
    <name type="scientific">Streptomyces tubercidicus</name>
    <dbReference type="NCBI Taxonomy" id="47759"/>
    <lineage>
        <taxon>Bacteria</taxon>
        <taxon>Bacillati</taxon>
        <taxon>Actinomycetota</taxon>
        <taxon>Actinomycetes</taxon>
        <taxon>Kitasatosporales</taxon>
        <taxon>Streptomycetaceae</taxon>
        <taxon>Streptomyces</taxon>
    </lineage>
</organism>
<evidence type="ECO:0000256" key="1">
    <source>
        <dbReference type="SAM" id="MobiDB-lite"/>
    </source>
</evidence>
<sequence length="61" mass="6550">MTQAATPMTIREGSESAASDRVSSPYDCIPAPFPESMRLTPPRNRTYAAPPGTAHLSYPQA</sequence>
<protein>
    <submittedName>
        <fullName evidence="2">Uncharacterized protein</fullName>
    </submittedName>
</protein>
<feature type="region of interest" description="Disordered" evidence="1">
    <location>
        <begin position="1"/>
        <end position="61"/>
    </location>
</feature>
<comment type="caution">
    <text evidence="2">The sequence shown here is derived from an EMBL/GenBank/DDBJ whole genome shotgun (WGS) entry which is preliminary data.</text>
</comment>
<dbReference type="Proteomes" id="UP000431826">
    <property type="component" value="Unassembled WGS sequence"/>
</dbReference>
<accession>A0A640URL4</accession>
<dbReference type="AlphaFoldDB" id="A0A640URL4"/>
<name>A0A640URL4_9ACTN</name>
<reference evidence="2 3" key="1">
    <citation type="submission" date="2019-12" db="EMBL/GenBank/DDBJ databases">
        <title>Whole genome shotgun sequence of Streptomyces tubercidicus NBRC 13090.</title>
        <authorList>
            <person name="Ichikawa N."/>
            <person name="Kimura A."/>
            <person name="Kitahashi Y."/>
            <person name="Komaki H."/>
            <person name="Tamura T."/>
        </authorList>
    </citation>
    <scope>NUCLEOTIDE SEQUENCE [LARGE SCALE GENOMIC DNA]</scope>
    <source>
        <strain evidence="2 3">NBRC 13090</strain>
    </source>
</reference>